<dbReference type="EMBL" id="BARS01010044">
    <property type="protein sequence ID" value="GAF89088.1"/>
    <property type="molecule type" value="Genomic_DNA"/>
</dbReference>
<dbReference type="AlphaFoldDB" id="X0T6I1"/>
<feature type="non-terminal residue" evidence="1">
    <location>
        <position position="1"/>
    </location>
</feature>
<comment type="caution">
    <text evidence="1">The sequence shown here is derived from an EMBL/GenBank/DDBJ whole genome shotgun (WGS) entry which is preliminary data.</text>
</comment>
<evidence type="ECO:0000313" key="1">
    <source>
        <dbReference type="EMBL" id="GAF89088.1"/>
    </source>
</evidence>
<sequence>TLSFEKVRKYIALAQKHGITVHLYYNIIDGQKHYVTKEFPESIVRNERGELVEAFHDCYLMNADLDLPFGKHCLEQFTKLLDTYSKAEAVFFDVYGRHYDLDFGHDDGLTMANNKPAYCVKFAFLRLMEKINPMLRERGMIFSANKPEGIETMRGIDYIMADEGLDSERVEAMSYYALFKPIIVLDGRIATRAEPVFQTCLRLGMLYNDLDPDRDLERGDQTQQQQALKALEVYAPLFDHLIGRTWVLSANALDLPEGVLGNIFRQPSEDYIVALVSDDRSIFDDLPPRKNVEVVVRVPDAKKIAKAETYSSDYKGTKQATI</sequence>
<proteinExistence type="predicted"/>
<accession>X0T6I1</accession>
<reference evidence="1" key="1">
    <citation type="journal article" date="2014" name="Front. Microbiol.">
        <title>High frequency of phylogenetically diverse reductive dehalogenase-homologous genes in deep subseafloor sedimentary metagenomes.</title>
        <authorList>
            <person name="Kawai M."/>
            <person name="Futagami T."/>
            <person name="Toyoda A."/>
            <person name="Takaki Y."/>
            <person name="Nishi S."/>
            <person name="Hori S."/>
            <person name="Arai W."/>
            <person name="Tsubouchi T."/>
            <person name="Morono Y."/>
            <person name="Uchiyama I."/>
            <person name="Ito T."/>
            <person name="Fujiyama A."/>
            <person name="Inagaki F."/>
            <person name="Takami H."/>
        </authorList>
    </citation>
    <scope>NUCLEOTIDE SEQUENCE</scope>
    <source>
        <strain evidence="1">Expedition CK06-06</strain>
    </source>
</reference>
<gene>
    <name evidence="1" type="ORF">S01H1_18733</name>
</gene>
<protein>
    <submittedName>
        <fullName evidence="1">Uncharacterized protein</fullName>
    </submittedName>
</protein>
<name>X0T6I1_9ZZZZ</name>
<feature type="non-terminal residue" evidence="1">
    <location>
        <position position="322"/>
    </location>
</feature>
<organism evidence="1">
    <name type="scientific">marine sediment metagenome</name>
    <dbReference type="NCBI Taxonomy" id="412755"/>
    <lineage>
        <taxon>unclassified sequences</taxon>
        <taxon>metagenomes</taxon>
        <taxon>ecological metagenomes</taxon>
    </lineage>
</organism>